<reference evidence="7 8" key="1">
    <citation type="submission" date="2014-08" db="EMBL/GenBank/DDBJ databases">
        <title>Fervidobacterium pennivorans DYC genome.</title>
        <authorList>
            <person name="Wushke S."/>
        </authorList>
    </citation>
    <scope>NUCLEOTIDE SEQUENCE [LARGE SCALE GENOMIC DNA]</scope>
    <source>
        <strain evidence="7 8">DYC</strain>
    </source>
</reference>
<dbReference type="GO" id="GO:0005737">
    <property type="term" value="C:cytoplasm"/>
    <property type="evidence" value="ECO:0007669"/>
    <property type="project" value="TreeGrafter"/>
</dbReference>
<evidence type="ECO:0000256" key="3">
    <source>
        <dbReference type="ARBA" id="ARBA00022723"/>
    </source>
</evidence>
<dbReference type="EMBL" id="CP011393">
    <property type="protein sequence ID" value="ANE42300.1"/>
    <property type="molecule type" value="Genomic_DNA"/>
</dbReference>
<protein>
    <submittedName>
        <fullName evidence="7">NUDIX hydrolase</fullName>
    </submittedName>
</protein>
<dbReference type="InterPro" id="IPR015797">
    <property type="entry name" value="NUDIX_hydrolase-like_dom_sf"/>
</dbReference>
<dbReference type="OrthoDB" id="9804563at2"/>
<dbReference type="PANTHER" id="PTHR43758">
    <property type="entry name" value="7,8-DIHYDRO-8-OXOGUANINE TRIPHOSPHATASE"/>
    <property type="match status" value="1"/>
</dbReference>
<keyword evidence="5" id="KW-0460">Magnesium</keyword>
<dbReference type="PROSITE" id="PS51462">
    <property type="entry name" value="NUDIX"/>
    <property type="match status" value="1"/>
</dbReference>
<evidence type="ECO:0000313" key="8">
    <source>
        <dbReference type="Proteomes" id="UP000077096"/>
    </source>
</evidence>
<organism evidence="7 8">
    <name type="scientific">Fervidobacterium pennivorans</name>
    <dbReference type="NCBI Taxonomy" id="93466"/>
    <lineage>
        <taxon>Bacteria</taxon>
        <taxon>Thermotogati</taxon>
        <taxon>Thermotogota</taxon>
        <taxon>Thermotogae</taxon>
        <taxon>Thermotogales</taxon>
        <taxon>Fervidobacteriaceae</taxon>
        <taxon>Fervidobacterium</taxon>
    </lineage>
</organism>
<dbReference type="InterPro" id="IPR000086">
    <property type="entry name" value="NUDIX_hydrolase_dom"/>
</dbReference>
<feature type="domain" description="Nudix hydrolase" evidence="6">
    <location>
        <begin position="16"/>
        <end position="141"/>
    </location>
</feature>
<dbReference type="Gene3D" id="3.90.79.10">
    <property type="entry name" value="Nucleoside Triphosphate Pyrophosphohydrolase"/>
    <property type="match status" value="1"/>
</dbReference>
<evidence type="ECO:0000259" key="6">
    <source>
        <dbReference type="PROSITE" id="PS51462"/>
    </source>
</evidence>
<comment type="cofactor">
    <cofactor evidence="1">
        <name>Mg(2+)</name>
        <dbReference type="ChEBI" id="CHEBI:18420"/>
    </cofactor>
</comment>
<dbReference type="KEGG" id="fng:JM64_05900"/>
<evidence type="ECO:0000256" key="2">
    <source>
        <dbReference type="ARBA" id="ARBA00005582"/>
    </source>
</evidence>
<keyword evidence="4 7" id="KW-0378">Hydrolase</keyword>
<dbReference type="SUPFAM" id="SSF55811">
    <property type="entry name" value="Nudix"/>
    <property type="match status" value="1"/>
</dbReference>
<dbReference type="PATRIC" id="fig|93466.3.peg.1257"/>
<comment type="similarity">
    <text evidence="2">Belongs to the Nudix hydrolase family.</text>
</comment>
<dbReference type="Pfam" id="PF00293">
    <property type="entry name" value="NUDIX"/>
    <property type="match status" value="1"/>
</dbReference>
<evidence type="ECO:0000256" key="5">
    <source>
        <dbReference type="ARBA" id="ARBA00022842"/>
    </source>
</evidence>
<evidence type="ECO:0000256" key="4">
    <source>
        <dbReference type="ARBA" id="ARBA00022801"/>
    </source>
</evidence>
<name>A0A172T5P7_FERPE</name>
<accession>A0A172T5P7</accession>
<dbReference type="GO" id="GO:0016818">
    <property type="term" value="F:hydrolase activity, acting on acid anhydrides, in phosphorus-containing anhydrides"/>
    <property type="evidence" value="ECO:0007669"/>
    <property type="project" value="TreeGrafter"/>
</dbReference>
<sequence length="174" mass="20283">MIRYEKLVESLKKNEKQKVATICYAENDGKILFLLRKKEPFSGYLVPPGGHVEEGEDVETATKREFLEETGLELEHLKLKMVTSEVGPEHYNWILFIFVGKTKGTEFVESDEGELVWIDKDRILNENLSPIDKLLVPYILDGTDIVWKAEIEYNGEKEVFRWHVIELQNLNTKR</sequence>
<keyword evidence="3" id="KW-0479">Metal-binding</keyword>
<evidence type="ECO:0000313" key="7">
    <source>
        <dbReference type="EMBL" id="ANE42300.1"/>
    </source>
</evidence>
<dbReference type="PANTHER" id="PTHR43758:SF2">
    <property type="entry name" value="OXIDIZED PURINE NUCLEOSIDE TRIPHOSPHATE HYDROLASE"/>
    <property type="match status" value="1"/>
</dbReference>
<dbReference type="GO" id="GO:0046872">
    <property type="term" value="F:metal ion binding"/>
    <property type="evidence" value="ECO:0007669"/>
    <property type="project" value="UniProtKB-KW"/>
</dbReference>
<dbReference type="Proteomes" id="UP000077096">
    <property type="component" value="Chromosome"/>
</dbReference>
<evidence type="ECO:0000256" key="1">
    <source>
        <dbReference type="ARBA" id="ARBA00001946"/>
    </source>
</evidence>
<gene>
    <name evidence="7" type="ORF">JM64_05900</name>
</gene>
<proteinExistence type="inferred from homology"/>
<dbReference type="AlphaFoldDB" id="A0A172T5P7"/>